<evidence type="ECO:0000256" key="2">
    <source>
        <dbReference type="ARBA" id="ARBA00022723"/>
    </source>
</evidence>
<reference evidence="8" key="1">
    <citation type="journal article" date="2023" name="Mol. Phylogenet. Evol.">
        <title>Genome-scale phylogeny and comparative genomics of the fungal order Sordariales.</title>
        <authorList>
            <person name="Hensen N."/>
            <person name="Bonometti L."/>
            <person name="Westerberg I."/>
            <person name="Brannstrom I.O."/>
            <person name="Guillou S."/>
            <person name="Cros-Aarteil S."/>
            <person name="Calhoun S."/>
            <person name="Haridas S."/>
            <person name="Kuo A."/>
            <person name="Mondo S."/>
            <person name="Pangilinan J."/>
            <person name="Riley R."/>
            <person name="LaButti K."/>
            <person name="Andreopoulos B."/>
            <person name="Lipzen A."/>
            <person name="Chen C."/>
            <person name="Yan M."/>
            <person name="Daum C."/>
            <person name="Ng V."/>
            <person name="Clum A."/>
            <person name="Steindorff A."/>
            <person name="Ohm R.A."/>
            <person name="Martin F."/>
            <person name="Silar P."/>
            <person name="Natvig D.O."/>
            <person name="Lalanne C."/>
            <person name="Gautier V."/>
            <person name="Ament-Velasquez S.L."/>
            <person name="Kruys A."/>
            <person name="Hutchinson M.I."/>
            <person name="Powell A.J."/>
            <person name="Barry K."/>
            <person name="Miller A.N."/>
            <person name="Grigoriev I.V."/>
            <person name="Debuchy R."/>
            <person name="Gladieux P."/>
            <person name="Hiltunen Thoren M."/>
            <person name="Johannesson H."/>
        </authorList>
    </citation>
    <scope>NUCLEOTIDE SEQUENCE</scope>
    <source>
        <strain evidence="8">FGSC 1904</strain>
    </source>
</reference>
<dbReference type="Pfam" id="PF00107">
    <property type="entry name" value="ADH_zinc_N"/>
    <property type="match status" value="1"/>
</dbReference>
<proteinExistence type="inferred from homology"/>
<dbReference type="GO" id="GO:0016491">
    <property type="term" value="F:oxidoreductase activity"/>
    <property type="evidence" value="ECO:0007669"/>
    <property type="project" value="UniProtKB-KW"/>
</dbReference>
<comment type="similarity">
    <text evidence="5">Belongs to the zinc-containing alcohol dehydrogenase family.</text>
</comment>
<dbReference type="InterPro" id="IPR013149">
    <property type="entry name" value="ADH-like_C"/>
</dbReference>
<evidence type="ECO:0000313" key="8">
    <source>
        <dbReference type="EMBL" id="KAK3388234.1"/>
    </source>
</evidence>
<feature type="domain" description="Alcohol dehydrogenase-like N-terminal" evidence="7">
    <location>
        <begin position="32"/>
        <end position="133"/>
    </location>
</feature>
<keyword evidence="2 5" id="KW-0479">Metal-binding</keyword>
<dbReference type="PANTHER" id="PTHR42813:SF2">
    <property type="entry name" value="DEHYDROGENASE, ZINC-CONTAINING, PUTATIVE (AFU_ORTHOLOGUE AFUA_2G02810)-RELATED"/>
    <property type="match status" value="1"/>
</dbReference>
<dbReference type="SUPFAM" id="SSF50129">
    <property type="entry name" value="GroES-like"/>
    <property type="match status" value="1"/>
</dbReference>
<dbReference type="Proteomes" id="UP001281003">
    <property type="component" value="Unassembled WGS sequence"/>
</dbReference>
<dbReference type="Pfam" id="PF08240">
    <property type="entry name" value="ADH_N"/>
    <property type="match status" value="1"/>
</dbReference>
<evidence type="ECO:0000256" key="1">
    <source>
        <dbReference type="ARBA" id="ARBA00001947"/>
    </source>
</evidence>
<feature type="domain" description="Alcohol dehydrogenase-like C-terminal" evidence="6">
    <location>
        <begin position="197"/>
        <end position="333"/>
    </location>
</feature>
<dbReference type="SUPFAM" id="SSF51735">
    <property type="entry name" value="NAD(P)-binding Rossmann-fold domains"/>
    <property type="match status" value="1"/>
</dbReference>
<dbReference type="InterPro" id="IPR036291">
    <property type="entry name" value="NAD(P)-bd_dom_sf"/>
</dbReference>
<sequence length="372" mass="40222">MSTEAKTMKAVVFEGPKKVSVQDRPIPELQDPRDIIVKVQMTALCGSELHTYRGRESSTPGFIMGHEFTGVAHSVGSSVTTIKVGDKIVAPFTVSCGTCFYCNQGFSSRCESSLLFGSAKLDGGQAEYVRIPLADGTAVVAPPEIEDERALVLMADIFPTGYYGATSAFELMDYQHRVKKSGSSATGSTVVVVGCGPVGLCAIVSALEFKPKHLFAVDCVESRLQLAKELGAEPLNFADVEKGGIGLEGMVKRVKEVTEGRGADAVIEVVGSRPALKTAVELVRPFGVISSIGVQGAYDLPWTGADGYNKNLRVQMGRCPVRSIFREALEVMARNQHKFSFMFDKIMPLAEAVEGYDLFDNMKAQKVIFKPW</sequence>
<dbReference type="PROSITE" id="PS00059">
    <property type="entry name" value="ADH_ZINC"/>
    <property type="match status" value="1"/>
</dbReference>
<evidence type="ECO:0000259" key="6">
    <source>
        <dbReference type="Pfam" id="PF00107"/>
    </source>
</evidence>
<keyword evidence="4" id="KW-0560">Oxidoreductase</keyword>
<comment type="caution">
    <text evidence="8">The sequence shown here is derived from an EMBL/GenBank/DDBJ whole genome shotgun (WGS) entry which is preliminary data.</text>
</comment>
<dbReference type="Gene3D" id="3.90.180.10">
    <property type="entry name" value="Medium-chain alcohol dehydrogenases, catalytic domain"/>
    <property type="match status" value="1"/>
</dbReference>
<keyword evidence="3 5" id="KW-0862">Zinc</keyword>
<accession>A0AAE0NV57</accession>
<evidence type="ECO:0000256" key="5">
    <source>
        <dbReference type="RuleBase" id="RU361277"/>
    </source>
</evidence>
<organism evidence="8 9">
    <name type="scientific">Sordaria brevicollis</name>
    <dbReference type="NCBI Taxonomy" id="83679"/>
    <lineage>
        <taxon>Eukaryota</taxon>
        <taxon>Fungi</taxon>
        <taxon>Dikarya</taxon>
        <taxon>Ascomycota</taxon>
        <taxon>Pezizomycotina</taxon>
        <taxon>Sordariomycetes</taxon>
        <taxon>Sordariomycetidae</taxon>
        <taxon>Sordariales</taxon>
        <taxon>Sordariaceae</taxon>
        <taxon>Sordaria</taxon>
    </lineage>
</organism>
<evidence type="ECO:0000256" key="3">
    <source>
        <dbReference type="ARBA" id="ARBA00022833"/>
    </source>
</evidence>
<evidence type="ECO:0000259" key="7">
    <source>
        <dbReference type="Pfam" id="PF08240"/>
    </source>
</evidence>
<dbReference type="CDD" id="cd08284">
    <property type="entry name" value="FDH_like_2"/>
    <property type="match status" value="1"/>
</dbReference>
<evidence type="ECO:0000313" key="9">
    <source>
        <dbReference type="Proteomes" id="UP001281003"/>
    </source>
</evidence>
<keyword evidence="9" id="KW-1185">Reference proteome</keyword>
<dbReference type="InterPro" id="IPR013154">
    <property type="entry name" value="ADH-like_N"/>
</dbReference>
<dbReference type="EMBL" id="JAUTDP010000017">
    <property type="protein sequence ID" value="KAK3388234.1"/>
    <property type="molecule type" value="Genomic_DNA"/>
</dbReference>
<dbReference type="Gene3D" id="3.40.50.720">
    <property type="entry name" value="NAD(P)-binding Rossmann-like Domain"/>
    <property type="match status" value="1"/>
</dbReference>
<name>A0AAE0NV57_SORBR</name>
<reference evidence="8" key="2">
    <citation type="submission" date="2023-07" db="EMBL/GenBank/DDBJ databases">
        <authorList>
            <consortium name="Lawrence Berkeley National Laboratory"/>
            <person name="Haridas S."/>
            <person name="Hensen N."/>
            <person name="Bonometti L."/>
            <person name="Westerberg I."/>
            <person name="Brannstrom I.O."/>
            <person name="Guillou S."/>
            <person name="Cros-Aarteil S."/>
            <person name="Calhoun S."/>
            <person name="Kuo A."/>
            <person name="Mondo S."/>
            <person name="Pangilinan J."/>
            <person name="Riley R."/>
            <person name="LaButti K."/>
            <person name="Andreopoulos B."/>
            <person name="Lipzen A."/>
            <person name="Chen C."/>
            <person name="Yanf M."/>
            <person name="Daum C."/>
            <person name="Ng V."/>
            <person name="Clum A."/>
            <person name="Steindorff A."/>
            <person name="Ohm R."/>
            <person name="Martin F."/>
            <person name="Silar P."/>
            <person name="Natvig D."/>
            <person name="Lalanne C."/>
            <person name="Gautier V."/>
            <person name="Ament-velasquez S.L."/>
            <person name="Kruys A."/>
            <person name="Hutchinson M.I."/>
            <person name="Powell A.J."/>
            <person name="Barry K."/>
            <person name="Miller A.N."/>
            <person name="Grigoriev I.V."/>
            <person name="Debuchy R."/>
            <person name="Gladieux P."/>
            <person name="Thoren M.H."/>
            <person name="Johannesson H."/>
        </authorList>
    </citation>
    <scope>NUCLEOTIDE SEQUENCE</scope>
    <source>
        <strain evidence="8">FGSC 1904</strain>
    </source>
</reference>
<dbReference type="InterPro" id="IPR011032">
    <property type="entry name" value="GroES-like_sf"/>
</dbReference>
<gene>
    <name evidence="8" type="ORF">B0T20DRAFT_108189</name>
</gene>
<comment type="cofactor">
    <cofactor evidence="1 5">
        <name>Zn(2+)</name>
        <dbReference type="ChEBI" id="CHEBI:29105"/>
    </cofactor>
</comment>
<protein>
    <submittedName>
        <fullName evidence="8">Chaperonin 10-like protein</fullName>
    </submittedName>
</protein>
<dbReference type="InterPro" id="IPR002328">
    <property type="entry name" value="ADH_Zn_CS"/>
</dbReference>
<dbReference type="GO" id="GO:0008270">
    <property type="term" value="F:zinc ion binding"/>
    <property type="evidence" value="ECO:0007669"/>
    <property type="project" value="InterPro"/>
</dbReference>
<dbReference type="AlphaFoldDB" id="A0AAE0NV57"/>
<evidence type="ECO:0000256" key="4">
    <source>
        <dbReference type="ARBA" id="ARBA00023002"/>
    </source>
</evidence>
<dbReference type="PANTHER" id="PTHR42813">
    <property type="entry name" value="ZINC-TYPE ALCOHOL DEHYDROGENASE-LIKE"/>
    <property type="match status" value="1"/>
</dbReference>